<dbReference type="Proteomes" id="UP000002630">
    <property type="component" value="Unassembled WGS sequence"/>
</dbReference>
<accession>D8LI59</accession>
<gene>
    <name evidence="1" type="ORF">Esi_0202_0039</name>
</gene>
<keyword evidence="2" id="KW-1185">Reference proteome</keyword>
<proteinExistence type="predicted"/>
<protein>
    <submittedName>
        <fullName evidence="1">Lipoprotein</fullName>
    </submittedName>
</protein>
<dbReference type="InParanoid" id="D8LI59"/>
<dbReference type="PANTHER" id="PTHR35279">
    <property type="match status" value="1"/>
</dbReference>
<evidence type="ECO:0000313" key="2">
    <source>
        <dbReference type="Proteomes" id="UP000002630"/>
    </source>
</evidence>
<dbReference type="EMBL" id="FN649760">
    <property type="protein sequence ID" value="CBN79395.1"/>
    <property type="molecule type" value="Genomic_DNA"/>
</dbReference>
<keyword evidence="1" id="KW-0449">Lipoprotein</keyword>
<organism evidence="1 2">
    <name type="scientific">Ectocarpus siliculosus</name>
    <name type="common">Brown alga</name>
    <name type="synonym">Conferva siliculosa</name>
    <dbReference type="NCBI Taxonomy" id="2880"/>
    <lineage>
        <taxon>Eukaryota</taxon>
        <taxon>Sar</taxon>
        <taxon>Stramenopiles</taxon>
        <taxon>Ochrophyta</taxon>
        <taxon>PX clade</taxon>
        <taxon>Phaeophyceae</taxon>
        <taxon>Ectocarpales</taxon>
        <taxon>Ectocarpaceae</taxon>
        <taxon>Ectocarpus</taxon>
    </lineage>
</organism>
<dbReference type="SUPFAM" id="SSF75005">
    <property type="entry name" value="Arabinanase/levansucrase/invertase"/>
    <property type="match status" value="3"/>
</dbReference>
<dbReference type="PANTHER" id="PTHR35279:SF1">
    <property type="entry name" value="ARABINANASE_LEVANSUCRASE_INVERTASE"/>
    <property type="match status" value="1"/>
</dbReference>
<name>D8LI59_ECTSI</name>
<evidence type="ECO:0000313" key="1">
    <source>
        <dbReference type="EMBL" id="CBN79395.1"/>
    </source>
</evidence>
<dbReference type="STRING" id="2880.D8LI59"/>
<dbReference type="InterPro" id="IPR023296">
    <property type="entry name" value="Glyco_hydro_beta-prop_sf"/>
</dbReference>
<dbReference type="Gene3D" id="2.115.10.20">
    <property type="entry name" value="Glycosyl hydrolase domain, family 43"/>
    <property type="match status" value="3"/>
</dbReference>
<dbReference type="PROSITE" id="PS51257">
    <property type="entry name" value="PROKAR_LIPOPROTEIN"/>
    <property type="match status" value="1"/>
</dbReference>
<dbReference type="AlphaFoldDB" id="D8LI59"/>
<sequence>MKAPSIYRAAVVGVVVCSCTQEAAGFTAAAPRAASRRGRAQAATSALRNAPTSSGCGLSGIASRAACRGPAPLFMDSSSYSGEYPSRRGLVFPTDKEEGWFDSASVGSPRVHRYYHDEGNRWVMWYHGQDTEWNKEGKGVMNVGTGRIGRAESTDGLTWRRTAGQMAMSSVLDKNTEQWWGFDTAHVGLGDVNLGASSRVATESSVYFMYYFGGDYEETDVQAEFGLSNPVVCGDSNAPPKGVRMRIGVALSQDGLNWCRVEGEHPTGACVDVGGSGEWDRLFVGWPVVINHMEKEFRMYYHALDPDTKKFRVGMATSQDGLAWEKKGPVFDGGPEGSFDERGAGRRRIVMHKGVYHMVYEGVDKDGVHALGLATSKDGIKWERHSDQPIFERSPPGSGAWDAGGVSNPEIVETDGGMWYLYYSGYPEKKEGGEGEGAGVFGNSAIGVAVAVGDDLTKWTRLET</sequence>
<dbReference type="OrthoDB" id="3510at2759"/>
<reference evidence="1 2" key="1">
    <citation type="journal article" date="2010" name="Nature">
        <title>The Ectocarpus genome and the independent evolution of multicellularity in brown algae.</title>
        <authorList>
            <person name="Cock J.M."/>
            <person name="Sterck L."/>
            <person name="Rouze P."/>
            <person name="Scornet D."/>
            <person name="Allen A.E."/>
            <person name="Amoutzias G."/>
            <person name="Anthouard V."/>
            <person name="Artiguenave F."/>
            <person name="Aury J.M."/>
            <person name="Badger J.H."/>
            <person name="Beszteri B."/>
            <person name="Billiau K."/>
            <person name="Bonnet E."/>
            <person name="Bothwell J.H."/>
            <person name="Bowler C."/>
            <person name="Boyen C."/>
            <person name="Brownlee C."/>
            <person name="Carrano C.J."/>
            <person name="Charrier B."/>
            <person name="Cho G.Y."/>
            <person name="Coelho S.M."/>
            <person name="Collen J."/>
            <person name="Corre E."/>
            <person name="Da Silva C."/>
            <person name="Delage L."/>
            <person name="Delaroque N."/>
            <person name="Dittami S.M."/>
            <person name="Doulbeau S."/>
            <person name="Elias M."/>
            <person name="Farnham G."/>
            <person name="Gachon C.M."/>
            <person name="Gschloessl B."/>
            <person name="Heesch S."/>
            <person name="Jabbari K."/>
            <person name="Jubin C."/>
            <person name="Kawai H."/>
            <person name="Kimura K."/>
            <person name="Kloareg B."/>
            <person name="Kupper F.C."/>
            <person name="Lang D."/>
            <person name="Le Bail A."/>
            <person name="Leblanc C."/>
            <person name="Lerouge P."/>
            <person name="Lohr M."/>
            <person name="Lopez P.J."/>
            <person name="Martens C."/>
            <person name="Maumus F."/>
            <person name="Michel G."/>
            <person name="Miranda-Saavedra D."/>
            <person name="Morales J."/>
            <person name="Moreau H."/>
            <person name="Motomura T."/>
            <person name="Nagasato C."/>
            <person name="Napoli C.A."/>
            <person name="Nelson D.R."/>
            <person name="Nyvall-Collen P."/>
            <person name="Peters A.F."/>
            <person name="Pommier C."/>
            <person name="Potin P."/>
            <person name="Poulain J."/>
            <person name="Quesneville H."/>
            <person name="Read B."/>
            <person name="Rensing S.A."/>
            <person name="Ritter A."/>
            <person name="Rousvoal S."/>
            <person name="Samanta M."/>
            <person name="Samson G."/>
            <person name="Schroeder D.C."/>
            <person name="Segurens B."/>
            <person name="Strittmatter M."/>
            <person name="Tonon T."/>
            <person name="Tregear J.W."/>
            <person name="Valentin K."/>
            <person name="von Dassow P."/>
            <person name="Yamagishi T."/>
            <person name="Van de Peer Y."/>
            <person name="Wincker P."/>
        </authorList>
    </citation>
    <scope>NUCLEOTIDE SEQUENCE [LARGE SCALE GENOMIC DNA]</scope>
    <source>
        <strain evidence="2">Ec32 / CCAP1310/4</strain>
    </source>
</reference>
<dbReference type="eggNOG" id="KOG2084">
    <property type="taxonomic scope" value="Eukaryota"/>
</dbReference>